<dbReference type="InterPro" id="IPR025558">
    <property type="entry name" value="DUF4283"/>
</dbReference>
<dbReference type="Proteomes" id="UP001417504">
    <property type="component" value="Unassembled WGS sequence"/>
</dbReference>
<comment type="caution">
    <text evidence="2">The sequence shown here is derived from an EMBL/GenBank/DDBJ whole genome shotgun (WGS) entry which is preliminary data.</text>
</comment>
<sequence>MTCVGVSKNHKFEYRNSHPEGRRGAFIPTTSITMPSASALGEVNTSSDTVEGKAPRRHLRRLGQQAQNVTLYVTLQGFDPYGATCGVALFTMKKLIKILKNLGDLLEALDVDDSPTLHMDKSLYELGSSKLDNCLIGKIFGARPLNRDGLFSTIQKVWHFIQGFDIELVDVDNIFMFEFHNKADRRIILIGSPWNFDNKLIILVKPSDVGDISEIDFSKAPFWIQIFKVPLAFRTESTKHIGYAFGKVGMVDLGDLGDCEGNFFMVRITQFTG</sequence>
<evidence type="ECO:0000259" key="1">
    <source>
        <dbReference type="Pfam" id="PF14111"/>
    </source>
</evidence>
<organism evidence="2 3">
    <name type="scientific">Stephania japonica</name>
    <dbReference type="NCBI Taxonomy" id="461633"/>
    <lineage>
        <taxon>Eukaryota</taxon>
        <taxon>Viridiplantae</taxon>
        <taxon>Streptophyta</taxon>
        <taxon>Embryophyta</taxon>
        <taxon>Tracheophyta</taxon>
        <taxon>Spermatophyta</taxon>
        <taxon>Magnoliopsida</taxon>
        <taxon>Ranunculales</taxon>
        <taxon>Menispermaceae</taxon>
        <taxon>Menispermoideae</taxon>
        <taxon>Cissampelideae</taxon>
        <taxon>Stephania</taxon>
    </lineage>
</organism>
<evidence type="ECO:0000313" key="3">
    <source>
        <dbReference type="Proteomes" id="UP001417504"/>
    </source>
</evidence>
<protein>
    <recommendedName>
        <fullName evidence="1">DUF4283 domain-containing protein</fullName>
    </recommendedName>
</protein>
<dbReference type="EMBL" id="JBBNAE010000009">
    <property type="protein sequence ID" value="KAK9096808.1"/>
    <property type="molecule type" value="Genomic_DNA"/>
</dbReference>
<dbReference type="PANTHER" id="PTHR31286:SF167">
    <property type="entry name" value="OS09G0268800 PROTEIN"/>
    <property type="match status" value="1"/>
</dbReference>
<accession>A0AAP0HPR5</accession>
<keyword evidence="3" id="KW-1185">Reference proteome</keyword>
<name>A0AAP0HPR5_9MAGN</name>
<dbReference type="InterPro" id="IPR040256">
    <property type="entry name" value="At4g02000-like"/>
</dbReference>
<proteinExistence type="predicted"/>
<dbReference type="Pfam" id="PF14111">
    <property type="entry name" value="DUF4283"/>
    <property type="match status" value="1"/>
</dbReference>
<feature type="domain" description="DUF4283" evidence="1">
    <location>
        <begin position="129"/>
        <end position="203"/>
    </location>
</feature>
<dbReference type="AlphaFoldDB" id="A0AAP0HPR5"/>
<gene>
    <name evidence="2" type="ORF">Sjap_022305</name>
</gene>
<evidence type="ECO:0000313" key="2">
    <source>
        <dbReference type="EMBL" id="KAK9096808.1"/>
    </source>
</evidence>
<reference evidence="2 3" key="1">
    <citation type="submission" date="2024-01" db="EMBL/GenBank/DDBJ databases">
        <title>Genome assemblies of Stephania.</title>
        <authorList>
            <person name="Yang L."/>
        </authorList>
    </citation>
    <scope>NUCLEOTIDE SEQUENCE [LARGE SCALE GENOMIC DNA]</scope>
    <source>
        <strain evidence="2">QJT</strain>
        <tissue evidence="2">Leaf</tissue>
    </source>
</reference>
<dbReference type="PANTHER" id="PTHR31286">
    <property type="entry name" value="GLYCINE-RICH CELL WALL STRUCTURAL PROTEIN 1.8-LIKE"/>
    <property type="match status" value="1"/>
</dbReference>